<feature type="domain" description="NAD(P)-binding" evidence="1">
    <location>
        <begin position="7"/>
        <end position="190"/>
    </location>
</feature>
<gene>
    <name evidence="2" type="ORF">CWE25_10490</name>
</gene>
<dbReference type="Proteomes" id="UP000287330">
    <property type="component" value="Unassembled WGS sequence"/>
</dbReference>
<evidence type="ECO:0000313" key="2">
    <source>
        <dbReference type="EMBL" id="RUO51699.1"/>
    </source>
</evidence>
<organism evidence="2 3">
    <name type="scientific">Idiomarina fontislapidosi</name>
    <dbReference type="NCBI Taxonomy" id="263723"/>
    <lineage>
        <taxon>Bacteria</taxon>
        <taxon>Pseudomonadati</taxon>
        <taxon>Pseudomonadota</taxon>
        <taxon>Gammaproteobacteria</taxon>
        <taxon>Alteromonadales</taxon>
        <taxon>Idiomarinaceae</taxon>
        <taxon>Idiomarina</taxon>
    </lineage>
</organism>
<dbReference type="RefSeq" id="WP_110575467.1">
    <property type="nucleotide sequence ID" value="NZ_PIPV01000009.1"/>
</dbReference>
<dbReference type="PANTHER" id="PTHR15020">
    <property type="entry name" value="FLAVIN REDUCTASE-RELATED"/>
    <property type="match status" value="1"/>
</dbReference>
<sequence>MKVAVVGANGKIGTHVVEQLQQAKTHPVVAMVRKQAQVDGWKDQGVDARLLDLEGPVSAIEKAFEDIDAVIFTAGSGGATGDDKTLMVDLDGAVKTMEAAHAVAADRFILVSALQAHNRENWNEDLLPYYVAKHYADKELMRSELDWTIVRPGGLTDEPGEEKIELAENLGRGTIAREDVARILIRCLDADNTIGKHFDALTGEHGVEAAVKRI</sequence>
<protein>
    <submittedName>
        <fullName evidence="2">NAD(P)-dependent oxidoreductase</fullName>
    </submittedName>
</protein>
<dbReference type="InterPro" id="IPR036291">
    <property type="entry name" value="NAD(P)-bd_dom_sf"/>
</dbReference>
<dbReference type="EMBL" id="PIPV01000009">
    <property type="protein sequence ID" value="RUO51699.1"/>
    <property type="molecule type" value="Genomic_DNA"/>
</dbReference>
<comment type="caution">
    <text evidence="2">The sequence shown here is derived from an EMBL/GenBank/DDBJ whole genome shotgun (WGS) entry which is preliminary data.</text>
</comment>
<dbReference type="SUPFAM" id="SSF51735">
    <property type="entry name" value="NAD(P)-binding Rossmann-fold domains"/>
    <property type="match status" value="1"/>
</dbReference>
<evidence type="ECO:0000313" key="3">
    <source>
        <dbReference type="Proteomes" id="UP000287330"/>
    </source>
</evidence>
<evidence type="ECO:0000259" key="1">
    <source>
        <dbReference type="Pfam" id="PF13460"/>
    </source>
</evidence>
<accession>A0A432XSK7</accession>
<keyword evidence="3" id="KW-1185">Reference proteome</keyword>
<dbReference type="Pfam" id="PF13460">
    <property type="entry name" value="NAD_binding_10"/>
    <property type="match status" value="1"/>
</dbReference>
<dbReference type="Gene3D" id="3.40.50.720">
    <property type="entry name" value="NAD(P)-binding Rossmann-like Domain"/>
    <property type="match status" value="1"/>
</dbReference>
<reference evidence="3" key="1">
    <citation type="journal article" date="2018" name="Front. Microbiol.">
        <title>Genome-Based Analysis Reveals the Taxonomy and Diversity of the Family Idiomarinaceae.</title>
        <authorList>
            <person name="Liu Y."/>
            <person name="Lai Q."/>
            <person name="Shao Z."/>
        </authorList>
    </citation>
    <scope>NUCLEOTIDE SEQUENCE [LARGE SCALE GENOMIC DNA]</scope>
    <source>
        <strain evidence="3">F23</strain>
    </source>
</reference>
<name>A0A432XSK7_9GAMM</name>
<dbReference type="OrthoDB" id="9803892at2"/>
<dbReference type="InterPro" id="IPR016040">
    <property type="entry name" value="NAD(P)-bd_dom"/>
</dbReference>
<proteinExistence type="predicted"/>
<dbReference type="CDD" id="cd05243">
    <property type="entry name" value="SDR_a5"/>
    <property type="match status" value="1"/>
</dbReference>
<dbReference type="PANTHER" id="PTHR15020:SF50">
    <property type="entry name" value="UPF0659 PROTEIN YMR090W"/>
    <property type="match status" value="1"/>
</dbReference>
<dbReference type="AlphaFoldDB" id="A0A432XSK7"/>